<reference evidence="2 3" key="2">
    <citation type="submission" date="2007-04" db="EMBL/GenBank/DDBJ databases">
        <title>Draft genome sequence of Ruminococcus obeum (ATCC 29174).</title>
        <authorList>
            <person name="Sudarsanam P."/>
            <person name="Ley R."/>
            <person name="Guruge J."/>
            <person name="Turnbaugh P.J."/>
            <person name="Mahowald M."/>
            <person name="Liep D."/>
            <person name="Gordon J."/>
        </authorList>
    </citation>
    <scope>NUCLEOTIDE SEQUENCE [LARGE SCALE GENOMIC DNA]</scope>
    <source>
        <strain evidence="2 3">ATCC 29174</strain>
    </source>
</reference>
<feature type="compositionally biased region" description="Low complexity" evidence="1">
    <location>
        <begin position="163"/>
        <end position="176"/>
    </location>
</feature>
<gene>
    <name evidence="2" type="ORF">RUMOBE_01040</name>
</gene>
<accession>A5ZPX0</accession>
<comment type="caution">
    <text evidence="2">The sequence shown here is derived from an EMBL/GenBank/DDBJ whole genome shotgun (WGS) entry which is preliminary data.</text>
</comment>
<name>A5ZPX0_9FIRM</name>
<proteinExistence type="predicted"/>
<dbReference type="EMBL" id="AAVO02000003">
    <property type="protein sequence ID" value="EDM88134.1"/>
    <property type="molecule type" value="Genomic_DNA"/>
</dbReference>
<organism evidence="2 3">
    <name type="scientific">Blautia obeum ATCC 29174</name>
    <dbReference type="NCBI Taxonomy" id="411459"/>
    <lineage>
        <taxon>Bacteria</taxon>
        <taxon>Bacillati</taxon>
        <taxon>Bacillota</taxon>
        <taxon>Clostridia</taxon>
        <taxon>Lachnospirales</taxon>
        <taxon>Lachnospiraceae</taxon>
        <taxon>Blautia</taxon>
    </lineage>
</organism>
<dbReference type="HOGENOM" id="CLU_1346744_0_0_9"/>
<dbReference type="AlphaFoldDB" id="A5ZPX0"/>
<feature type="compositionally biased region" description="Acidic residues" evidence="1">
    <location>
        <begin position="192"/>
        <end position="203"/>
    </location>
</feature>
<reference evidence="2 3" key="1">
    <citation type="submission" date="2007-03" db="EMBL/GenBank/DDBJ databases">
        <authorList>
            <person name="Fulton L."/>
            <person name="Clifton S."/>
            <person name="Fulton B."/>
            <person name="Xu J."/>
            <person name="Minx P."/>
            <person name="Pepin K.H."/>
            <person name="Johnson M."/>
            <person name="Thiruvilangam P."/>
            <person name="Bhonagiri V."/>
            <person name="Nash W.E."/>
            <person name="Mardis E.R."/>
            <person name="Wilson R.K."/>
        </authorList>
    </citation>
    <scope>NUCLEOTIDE SEQUENCE [LARGE SCALE GENOMIC DNA]</scope>
    <source>
        <strain evidence="2 3">ATCC 29174</strain>
    </source>
</reference>
<evidence type="ECO:0000256" key="1">
    <source>
        <dbReference type="SAM" id="MobiDB-lite"/>
    </source>
</evidence>
<feature type="region of interest" description="Disordered" evidence="1">
    <location>
        <begin position="154"/>
        <end position="203"/>
    </location>
</feature>
<evidence type="ECO:0000313" key="2">
    <source>
        <dbReference type="EMBL" id="EDM88134.1"/>
    </source>
</evidence>
<sequence>MRRKTTMEIMNWQEITMESETFSKIRESFNLLLQRLFQKMEQNHSDEGAITLKVNLSISKDFIPDGNGSSREVHKPILKYKIDTQVPVKDGFDGKNDTGMELVYDDELKRYVLRYVSEGGQQSIFDPEYANVVNGEATIVDEQPALPMNAPLLECSEQDATETDNSSSDSENTSNEEIIDQDDTNGASGDTESSDDDYEYDEE</sequence>
<protein>
    <submittedName>
        <fullName evidence="2">Uncharacterized protein</fullName>
    </submittedName>
</protein>
<evidence type="ECO:0000313" key="3">
    <source>
        <dbReference type="Proteomes" id="UP000006002"/>
    </source>
</evidence>
<dbReference type="Proteomes" id="UP000006002">
    <property type="component" value="Unassembled WGS sequence"/>
</dbReference>